<dbReference type="InterPro" id="IPR021725">
    <property type="entry name" value="Cdd1"/>
</dbReference>
<dbReference type="EMBL" id="JAAAMU010000013">
    <property type="protein sequence ID" value="NBC71718.1"/>
    <property type="molecule type" value="Genomic_DNA"/>
</dbReference>
<gene>
    <name evidence="1" type="ORF">GT003_22200</name>
</gene>
<dbReference type="Proteomes" id="UP000558113">
    <property type="component" value="Unassembled WGS sequence"/>
</dbReference>
<organism evidence="1 2">
    <name type="scientific">Paenibacillus sacheonensis</name>
    <dbReference type="NCBI Taxonomy" id="742054"/>
    <lineage>
        <taxon>Bacteria</taxon>
        <taxon>Bacillati</taxon>
        <taxon>Bacillota</taxon>
        <taxon>Bacilli</taxon>
        <taxon>Bacillales</taxon>
        <taxon>Paenibacillaceae</taxon>
        <taxon>Paenibacillus</taxon>
    </lineage>
</organism>
<dbReference type="AlphaFoldDB" id="A0A7X5BYL8"/>
<reference evidence="1 2" key="1">
    <citation type="submission" date="2020-01" db="EMBL/GenBank/DDBJ databases">
        <title>Paenibacillus soybeanensis sp. nov. isolated from the nodules of soybean (Glycine max(L.) Merr).</title>
        <authorList>
            <person name="Wang H."/>
        </authorList>
    </citation>
    <scope>NUCLEOTIDE SEQUENCE [LARGE SCALE GENOMIC DNA]</scope>
    <source>
        <strain evidence="1 2">DSM 23054</strain>
    </source>
</reference>
<dbReference type="RefSeq" id="WP_161701960.1">
    <property type="nucleotide sequence ID" value="NZ_JAAAMU010000013.1"/>
</dbReference>
<name>A0A7X5BYL8_9BACL</name>
<proteinExistence type="predicted"/>
<protein>
    <submittedName>
        <fullName evidence="1">Pathogenicity locus</fullName>
    </submittedName>
</protein>
<accession>A0A7X5BYL8</accession>
<sequence length="154" mass="17591">MRQTAPKLPLTAGEKNRLRACSISLDDIARQDADELARHLDIPHERAAQLRGLAQFQTVPSIGPKVAQRVVDMGYRELQELAGKDAAALLDAWEKQCGYWEDPCLEDAFRCLVYHADHPESSKAWHDFTPERKAYRTRHGYPSDRPEESWHGKL</sequence>
<evidence type="ECO:0000313" key="1">
    <source>
        <dbReference type="EMBL" id="NBC71718.1"/>
    </source>
</evidence>
<dbReference type="OrthoDB" id="666031at2"/>
<dbReference type="Pfam" id="PF11731">
    <property type="entry name" value="Cdd1"/>
    <property type="match status" value="1"/>
</dbReference>
<evidence type="ECO:0000313" key="2">
    <source>
        <dbReference type="Proteomes" id="UP000558113"/>
    </source>
</evidence>
<keyword evidence="2" id="KW-1185">Reference proteome</keyword>
<comment type="caution">
    <text evidence="1">The sequence shown here is derived from an EMBL/GenBank/DDBJ whole genome shotgun (WGS) entry which is preliminary data.</text>
</comment>